<dbReference type="InterPro" id="IPR023574">
    <property type="entry name" value="Ribosomal_uL4_dom_sf"/>
</dbReference>
<keyword evidence="10" id="KW-1185">Reference proteome</keyword>
<dbReference type="SUPFAM" id="SSF52166">
    <property type="entry name" value="Ribosomal protein L4"/>
    <property type="match status" value="1"/>
</dbReference>
<dbReference type="Pfam" id="PF00573">
    <property type="entry name" value="Ribosomal_L4"/>
    <property type="match status" value="1"/>
</dbReference>
<keyword evidence="4 7" id="KW-0689">Ribosomal protein</keyword>
<comment type="function">
    <text evidence="7">One of the primary rRNA binding proteins, this protein initially binds near the 5'-end of the 23S rRNA. It is important during the early stages of 50S assembly. It makes multiple contacts with different domains of the 23S rRNA in the assembled 50S subunit and ribosome.</text>
</comment>
<dbReference type="RefSeq" id="WP_086991157.1">
    <property type="nucleotide sequence ID" value="NZ_FUHU01000020.1"/>
</dbReference>
<dbReference type="OrthoDB" id="9803201at2"/>
<evidence type="ECO:0000313" key="9">
    <source>
        <dbReference type="EMBL" id="SJM52986.1"/>
    </source>
</evidence>
<dbReference type="FunFam" id="3.40.1370.10:FF:000004">
    <property type="entry name" value="50S ribosomal protein L4"/>
    <property type="match status" value="1"/>
</dbReference>
<keyword evidence="3 7" id="KW-0694">RNA-binding</keyword>
<name>A0A1R4FAT6_9MICO</name>
<evidence type="ECO:0000256" key="2">
    <source>
        <dbReference type="ARBA" id="ARBA00022730"/>
    </source>
</evidence>
<evidence type="ECO:0000256" key="1">
    <source>
        <dbReference type="ARBA" id="ARBA00010528"/>
    </source>
</evidence>
<accession>A0A1R4FAT6</accession>
<sequence length="318" mass="33981">MATQINVIDVKGKESGKVDLPESIFAVETNVPLIHQVVVAQLAAARQGTHKVKNRGEVSGSGRKPFKQKGTGNARQGSVRMPQHTGGGIVHGPTPRSYAQRTPKKMVAAALLGALSDRARTGNVHIIESLVAETPKTKQALAVLNTVSDVAAQNVLLVFERGQDEQIQAIRNVPSVHYITWDQLNAYDVVRSDDLVFTKEAFDAFVAAKQGAETAAPVAAAPAAAKKKADAPKAEKAAPVADEVEFENAAAPLEDGAAPEGYTVKGNKDSMKFHRPDGRWFEQTVAEVWFRTAEDAEAAGFVEAGKPAKATEEDKDEN</sequence>
<evidence type="ECO:0000256" key="7">
    <source>
        <dbReference type="HAMAP-Rule" id="MF_01328"/>
    </source>
</evidence>
<dbReference type="PANTHER" id="PTHR10746">
    <property type="entry name" value="50S RIBOSOMAL PROTEIN L4"/>
    <property type="match status" value="1"/>
</dbReference>
<evidence type="ECO:0000256" key="5">
    <source>
        <dbReference type="ARBA" id="ARBA00023274"/>
    </source>
</evidence>
<evidence type="ECO:0000256" key="4">
    <source>
        <dbReference type="ARBA" id="ARBA00022980"/>
    </source>
</evidence>
<dbReference type="Gene3D" id="3.40.1370.10">
    <property type="match status" value="1"/>
</dbReference>
<dbReference type="HAMAP" id="MF_01328_B">
    <property type="entry name" value="Ribosomal_uL4_B"/>
    <property type="match status" value="1"/>
</dbReference>
<dbReference type="GeneID" id="303172275"/>
<dbReference type="EMBL" id="FUHU01000020">
    <property type="protein sequence ID" value="SJM52986.1"/>
    <property type="molecule type" value="Genomic_DNA"/>
</dbReference>
<dbReference type="PANTHER" id="PTHR10746:SF6">
    <property type="entry name" value="LARGE RIBOSOMAL SUBUNIT PROTEIN UL4M"/>
    <property type="match status" value="1"/>
</dbReference>
<dbReference type="Proteomes" id="UP000195787">
    <property type="component" value="Unassembled WGS sequence"/>
</dbReference>
<comment type="similarity">
    <text evidence="1 7">Belongs to the universal ribosomal protein uL4 family.</text>
</comment>
<dbReference type="GO" id="GO:0006412">
    <property type="term" value="P:translation"/>
    <property type="evidence" value="ECO:0007669"/>
    <property type="project" value="UniProtKB-UniRule"/>
</dbReference>
<protein>
    <recommendedName>
        <fullName evidence="6 7">Large ribosomal subunit protein uL4</fullName>
    </recommendedName>
</protein>
<reference evidence="9 10" key="1">
    <citation type="submission" date="2017-02" db="EMBL/GenBank/DDBJ databases">
        <authorList>
            <person name="Peterson S.W."/>
        </authorList>
    </citation>
    <scope>NUCLEOTIDE SEQUENCE [LARGE SCALE GENOMIC DNA]</scope>
    <source>
        <strain evidence="9 10">LMG 22410</strain>
    </source>
</reference>
<dbReference type="GO" id="GO:0019843">
    <property type="term" value="F:rRNA binding"/>
    <property type="evidence" value="ECO:0007669"/>
    <property type="project" value="UniProtKB-UniRule"/>
</dbReference>
<feature type="region of interest" description="Disordered" evidence="8">
    <location>
        <begin position="45"/>
        <end position="99"/>
    </location>
</feature>
<evidence type="ECO:0000256" key="6">
    <source>
        <dbReference type="ARBA" id="ARBA00035244"/>
    </source>
</evidence>
<evidence type="ECO:0000256" key="8">
    <source>
        <dbReference type="SAM" id="MobiDB-lite"/>
    </source>
</evidence>
<evidence type="ECO:0000313" key="10">
    <source>
        <dbReference type="Proteomes" id="UP000195787"/>
    </source>
</evidence>
<gene>
    <name evidence="7" type="primary">rplD</name>
    <name evidence="9" type="ORF">CZ674_03520</name>
</gene>
<organism evidence="9 10">
    <name type="scientific">Agrococcus casei LMG 22410</name>
    <dbReference type="NCBI Taxonomy" id="1255656"/>
    <lineage>
        <taxon>Bacteria</taxon>
        <taxon>Bacillati</taxon>
        <taxon>Actinomycetota</taxon>
        <taxon>Actinomycetes</taxon>
        <taxon>Micrococcales</taxon>
        <taxon>Microbacteriaceae</taxon>
        <taxon>Agrococcus</taxon>
    </lineage>
</organism>
<proteinExistence type="inferred from homology"/>
<dbReference type="GO" id="GO:0003735">
    <property type="term" value="F:structural constituent of ribosome"/>
    <property type="evidence" value="ECO:0007669"/>
    <property type="project" value="InterPro"/>
</dbReference>
<evidence type="ECO:0000256" key="3">
    <source>
        <dbReference type="ARBA" id="ARBA00022884"/>
    </source>
</evidence>
<dbReference type="NCBIfam" id="TIGR03953">
    <property type="entry name" value="rplD_bact"/>
    <property type="match status" value="1"/>
</dbReference>
<comment type="subunit">
    <text evidence="7">Part of the 50S ribosomal subunit.</text>
</comment>
<dbReference type="AlphaFoldDB" id="A0A1R4FAT6"/>
<keyword evidence="2 7" id="KW-0699">rRNA-binding</keyword>
<dbReference type="InterPro" id="IPR002136">
    <property type="entry name" value="Ribosomal_uL4"/>
</dbReference>
<dbReference type="GO" id="GO:1990904">
    <property type="term" value="C:ribonucleoprotein complex"/>
    <property type="evidence" value="ECO:0007669"/>
    <property type="project" value="UniProtKB-KW"/>
</dbReference>
<dbReference type="GO" id="GO:0005840">
    <property type="term" value="C:ribosome"/>
    <property type="evidence" value="ECO:0007669"/>
    <property type="project" value="UniProtKB-KW"/>
</dbReference>
<keyword evidence="5 7" id="KW-0687">Ribonucleoprotein</keyword>
<comment type="function">
    <text evidence="7">Forms part of the polypeptide exit tunnel.</text>
</comment>
<dbReference type="InterPro" id="IPR013005">
    <property type="entry name" value="Ribosomal_uL4-like"/>
</dbReference>